<dbReference type="OrthoDB" id="545219at2759"/>
<dbReference type="SUPFAM" id="SSF56784">
    <property type="entry name" value="HAD-like"/>
    <property type="match status" value="1"/>
</dbReference>
<evidence type="ECO:0000313" key="1">
    <source>
        <dbReference type="EMBL" id="KAF3333731.1"/>
    </source>
</evidence>
<dbReference type="AlphaFoldDB" id="A0A833VCD4"/>
<accession>A0A833VCD4</accession>
<dbReference type="Proteomes" id="UP000623129">
    <property type="component" value="Unassembled WGS sequence"/>
</dbReference>
<comment type="caution">
    <text evidence="1">The sequence shown here is derived from an EMBL/GenBank/DDBJ whole genome shotgun (WGS) entry which is preliminary data.</text>
</comment>
<protein>
    <submittedName>
        <fullName evidence="1">Haloacid dehalogenase-like hydrolase domain-containing protein</fullName>
    </submittedName>
</protein>
<evidence type="ECO:0000313" key="2">
    <source>
        <dbReference type="Proteomes" id="UP000623129"/>
    </source>
</evidence>
<reference evidence="1" key="1">
    <citation type="submission" date="2020-01" db="EMBL/GenBank/DDBJ databases">
        <title>Genome sequence of Kobresia littledalei, the first chromosome-level genome in the family Cyperaceae.</title>
        <authorList>
            <person name="Qu G."/>
        </authorList>
    </citation>
    <scope>NUCLEOTIDE SEQUENCE</scope>
    <source>
        <strain evidence="1">C.B.Clarke</strain>
        <tissue evidence="1">Leaf</tissue>
    </source>
</reference>
<keyword evidence="2" id="KW-1185">Reference proteome</keyword>
<gene>
    <name evidence="1" type="ORF">FCM35_KLT01422</name>
</gene>
<dbReference type="InterPro" id="IPR036412">
    <property type="entry name" value="HAD-like_sf"/>
</dbReference>
<organism evidence="1 2">
    <name type="scientific">Carex littledalei</name>
    <dbReference type="NCBI Taxonomy" id="544730"/>
    <lineage>
        <taxon>Eukaryota</taxon>
        <taxon>Viridiplantae</taxon>
        <taxon>Streptophyta</taxon>
        <taxon>Embryophyta</taxon>
        <taxon>Tracheophyta</taxon>
        <taxon>Spermatophyta</taxon>
        <taxon>Magnoliopsida</taxon>
        <taxon>Liliopsida</taxon>
        <taxon>Poales</taxon>
        <taxon>Cyperaceae</taxon>
        <taxon>Cyperoideae</taxon>
        <taxon>Cariceae</taxon>
        <taxon>Carex</taxon>
        <taxon>Carex subgen. Euthyceras</taxon>
    </lineage>
</organism>
<dbReference type="EMBL" id="SWLB01000010">
    <property type="protein sequence ID" value="KAF3333731.1"/>
    <property type="molecule type" value="Genomic_DNA"/>
</dbReference>
<dbReference type="InterPro" id="IPR044999">
    <property type="entry name" value="CbbY-like"/>
</dbReference>
<proteinExistence type="predicted"/>
<dbReference type="PANTHER" id="PTHR42896:SF3">
    <property type="entry name" value="PROTEIN, PUTATIVE, EXPRESSED-RELATED"/>
    <property type="match status" value="1"/>
</dbReference>
<dbReference type="InterPro" id="IPR023214">
    <property type="entry name" value="HAD_sf"/>
</dbReference>
<dbReference type="GO" id="GO:0016787">
    <property type="term" value="F:hydrolase activity"/>
    <property type="evidence" value="ECO:0007669"/>
    <property type="project" value="UniProtKB-KW"/>
</dbReference>
<dbReference type="InterPro" id="IPR023198">
    <property type="entry name" value="PGP-like_dom2"/>
</dbReference>
<keyword evidence="1" id="KW-0378">Hydrolase</keyword>
<name>A0A833VCD4_9POAL</name>
<dbReference type="PANTHER" id="PTHR42896">
    <property type="entry name" value="XYLULOSE-1,5-BISPHOSPHATE (XUBP) PHOSPHATASE"/>
    <property type="match status" value="1"/>
</dbReference>
<dbReference type="Gene3D" id="1.10.150.240">
    <property type="entry name" value="Putative phosphatase, domain 2"/>
    <property type="match status" value="1"/>
</dbReference>
<sequence length="308" mass="34122">MVWFPRYIVFHTEIITGLLCKFFRVIADIYRSGNRQAFNVAFQKLGLDCANWPEPVYVDLMRRSGGDEEKMLTLFFNRIGWPTSLPTNEKDSFVKSVLRQKKKALEDYVSSSNLPLRPGVESFIDDALKEGIHVVMLTTYGRNGEKTARSLIEKLGQDRASKIKIVGKKEVEESFYGQLILGKGLSSGLDEQLLKEATKAAFMEKQRIAEEVASILKLSVDISTAPSEGFEMVVATLRAGAELTDLPVKNCVLISGSQTGVLAAERVAMPCVVIRNSLTARAEFQSAKVVMDGFGGADLTISKVRSKR</sequence>
<dbReference type="Gene3D" id="3.40.50.1000">
    <property type="entry name" value="HAD superfamily/HAD-like"/>
    <property type="match status" value="2"/>
</dbReference>